<dbReference type="PANTHER" id="PTHR21310">
    <property type="entry name" value="AMINOGLYCOSIDE PHOSPHOTRANSFERASE-RELATED-RELATED"/>
    <property type="match status" value="1"/>
</dbReference>
<dbReference type="InterPro" id="IPR051678">
    <property type="entry name" value="AGP_Transferase"/>
</dbReference>
<dbReference type="InterPro" id="IPR002575">
    <property type="entry name" value="Aminoglycoside_PTrfase"/>
</dbReference>
<dbReference type="CDD" id="cd05154">
    <property type="entry name" value="ACAD10_11_N-like"/>
    <property type="match status" value="1"/>
</dbReference>
<dbReference type="AlphaFoldDB" id="A0A6S6P335"/>
<feature type="domain" description="Aminoglycoside phosphotransferase" evidence="2">
    <location>
        <begin position="21"/>
        <end position="232"/>
    </location>
</feature>
<evidence type="ECO:0000259" key="2">
    <source>
        <dbReference type="Pfam" id="PF01636"/>
    </source>
</evidence>
<gene>
    <name evidence="3" type="ORF">NIIDNTM18_18300</name>
</gene>
<name>A0A6S6P335_9MYCO</name>
<sequence>MADLDLESLRMRLAEAGIVEVHPLTGGASSLTFRAVRGGRPVVVKVSPPGHDPVGHRDVLRQARIMGMLAATEVPVPEVLLEDRGAPPEIPPLFVMSLVAGEAFEPLFDHSARVDDSVAERYRGAARVLAALHRTPPAELGLAGEPAGDAAAEIDRWSATLRTVDPVLAPGWEQVRDALHATAPPPVRPSVLHGDFRLGNLIASGARITAVIDWEIWSLGDPRIDVGWFLVNADPDTYGRQTPYVGAVPSVTELAACYTRALGAAVPALTWFMALACFKSAATWSLIVKHNRRRSSPRAELEAMAPALPRLLTRATALLG</sequence>
<keyword evidence="1" id="KW-0812">Transmembrane</keyword>
<keyword evidence="1" id="KW-1133">Transmembrane helix</keyword>
<dbReference type="SUPFAM" id="SSF56112">
    <property type="entry name" value="Protein kinase-like (PK-like)"/>
    <property type="match status" value="1"/>
</dbReference>
<evidence type="ECO:0000256" key="1">
    <source>
        <dbReference type="SAM" id="Phobius"/>
    </source>
</evidence>
<evidence type="ECO:0000313" key="4">
    <source>
        <dbReference type="Proteomes" id="UP000515734"/>
    </source>
</evidence>
<dbReference type="Gene3D" id="3.90.1200.10">
    <property type="match status" value="1"/>
</dbReference>
<dbReference type="Proteomes" id="UP000515734">
    <property type="component" value="Chromosome"/>
</dbReference>
<organism evidence="3 4">
    <name type="scientific">Mycolicibacterium litorale</name>
    <dbReference type="NCBI Taxonomy" id="758802"/>
    <lineage>
        <taxon>Bacteria</taxon>
        <taxon>Bacillati</taxon>
        <taxon>Actinomycetota</taxon>
        <taxon>Actinomycetes</taxon>
        <taxon>Mycobacteriales</taxon>
        <taxon>Mycobacteriaceae</taxon>
        <taxon>Mycolicibacterium</taxon>
    </lineage>
</organism>
<dbReference type="EMBL" id="AP023287">
    <property type="protein sequence ID" value="BCI52552.1"/>
    <property type="molecule type" value="Genomic_DNA"/>
</dbReference>
<reference evidence="3 4" key="1">
    <citation type="submission" date="2020-07" db="EMBL/GenBank/DDBJ databases">
        <title>Complete genome sequence of Mycolicibacterium litorale like strain isolated from cardiac implantable electronic device infection.</title>
        <authorList>
            <person name="Fukano H."/>
            <person name="Miyama H."/>
            <person name="Hoshino Y."/>
        </authorList>
    </citation>
    <scope>NUCLEOTIDE SEQUENCE [LARGE SCALE GENOMIC DNA]</scope>
    <source>
        <strain evidence="3 4">NIIDNTM18</strain>
    </source>
</reference>
<proteinExistence type="predicted"/>
<keyword evidence="1" id="KW-0472">Membrane</keyword>
<accession>A0A6S6P335</accession>
<protein>
    <submittedName>
        <fullName evidence="3">Aminoglycoside phosphotransferase</fullName>
    </submittedName>
</protein>
<dbReference type="InterPro" id="IPR041726">
    <property type="entry name" value="ACAD10_11_N"/>
</dbReference>
<feature type="transmembrane region" description="Helical" evidence="1">
    <location>
        <begin position="268"/>
        <end position="288"/>
    </location>
</feature>
<dbReference type="GO" id="GO:0016740">
    <property type="term" value="F:transferase activity"/>
    <property type="evidence" value="ECO:0007669"/>
    <property type="project" value="UniProtKB-KW"/>
</dbReference>
<evidence type="ECO:0000313" key="3">
    <source>
        <dbReference type="EMBL" id="BCI52552.1"/>
    </source>
</evidence>
<dbReference type="Pfam" id="PF01636">
    <property type="entry name" value="APH"/>
    <property type="match status" value="1"/>
</dbReference>
<dbReference type="InterPro" id="IPR011009">
    <property type="entry name" value="Kinase-like_dom_sf"/>
</dbReference>
<dbReference type="Gene3D" id="3.30.200.20">
    <property type="entry name" value="Phosphorylase Kinase, domain 1"/>
    <property type="match status" value="1"/>
</dbReference>
<keyword evidence="3" id="KW-0808">Transferase</keyword>